<evidence type="ECO:0000313" key="4">
    <source>
        <dbReference type="EMBL" id="EFH85083.1"/>
    </source>
</evidence>
<dbReference type="InterPro" id="IPR002711">
    <property type="entry name" value="HNH"/>
</dbReference>
<proteinExistence type="predicted"/>
<dbReference type="EMBL" id="ADVG01000004">
    <property type="protein sequence ID" value="EFH82859.1"/>
    <property type="molecule type" value="Genomic_DNA"/>
</dbReference>
<gene>
    <name evidence="3" type="ORF">Krac_3725</name>
    <name evidence="4" type="ORF">Krac_6237</name>
</gene>
<dbReference type="GO" id="GO:0003964">
    <property type="term" value="F:RNA-directed DNA polymerase activity"/>
    <property type="evidence" value="ECO:0007669"/>
    <property type="project" value="UniProtKB-KW"/>
</dbReference>
<dbReference type="Pfam" id="PF13655">
    <property type="entry name" value="RVT_N"/>
    <property type="match status" value="1"/>
</dbReference>
<dbReference type="PANTHER" id="PTHR34047">
    <property type="entry name" value="NUCLEAR INTRON MATURASE 1, MITOCHONDRIAL-RELATED"/>
    <property type="match status" value="1"/>
</dbReference>
<dbReference type="InterPro" id="IPR030931">
    <property type="entry name" value="Group_II_RT_mat"/>
</dbReference>
<sequence>MNTFMYRWEHLPWETIERQVYKLQKRIYQASLRGETKAVHSLQRLLLKSWSAKCLAVRRVTQDNRGKNTAGIDGIKRLRPSERMALVLRLDLDLKAQPVRRVWIPKPGTTEKRGLGIPVLQDRSLQALIKLALEPEWEAKFEPNSYGFRPGRSGHDAIEEIYSVISKKPRYVLDADIAKCFDRIDQQALLTKLATIPAIERVIKAWLKAGIMDGETLFPSEEGTPQGGVASPLLANIALHGLETAIRSHFPKSKRLNGKVIDNWKPFVVRYADDFVVLHQELAVIEQVKQIVNEWLANMGLELKPSKTRITHTLERYEGNVGFDFLGFHIQQYRVGKTHTGKMGSPNSFPLGFKTHITPSKEAISRHLKAMGQAIKQRKAQDQRSVIGQLNPMIRGWCNYYARCMASETFSKADHLTWIKLMSWAKRRHTNKSVDWVTNKYWHTHERIGKKDVKWDFATLDGTRLLKHQQFHIHRHVKIREDKNPFDGDWVYWGARMGKHPDLTDREAQLLKRQQGKCPWCKLHFKDGDLLELDHIIPRSLGGKDAYVNWQVLHRHCHDRKTAEDGSSTVRGTHDKSQAIEEPDDAKVSRPTLKTSKGGNKLA</sequence>
<dbReference type="InterPro" id="IPR025960">
    <property type="entry name" value="RVT_N"/>
</dbReference>
<dbReference type="OrthoDB" id="140258at2"/>
<dbReference type="AlphaFoldDB" id="D6TYK8"/>
<accession>D6TYK8</accession>
<dbReference type="EMBL" id="ADVG01000003">
    <property type="protein sequence ID" value="EFH85083.1"/>
    <property type="molecule type" value="Genomic_DNA"/>
</dbReference>
<keyword evidence="4" id="KW-0808">Transferase</keyword>
<dbReference type="InterPro" id="IPR051083">
    <property type="entry name" value="GrpII_Intron_Splice-Mob/Def"/>
</dbReference>
<comment type="caution">
    <text evidence="4">The sequence shown here is derived from an EMBL/GenBank/DDBJ whole genome shotgun (WGS) entry which is preliminary data.</text>
</comment>
<feature type="compositionally biased region" description="Polar residues" evidence="1">
    <location>
        <begin position="592"/>
        <end position="603"/>
    </location>
</feature>
<evidence type="ECO:0000259" key="2">
    <source>
        <dbReference type="PROSITE" id="PS50878"/>
    </source>
</evidence>
<dbReference type="GO" id="GO:0003676">
    <property type="term" value="F:nucleic acid binding"/>
    <property type="evidence" value="ECO:0007669"/>
    <property type="project" value="InterPro"/>
</dbReference>
<dbReference type="InterPro" id="IPR003615">
    <property type="entry name" value="HNH_nuc"/>
</dbReference>
<evidence type="ECO:0000256" key="1">
    <source>
        <dbReference type="SAM" id="MobiDB-lite"/>
    </source>
</evidence>
<dbReference type="CDD" id="cd00085">
    <property type="entry name" value="HNHc"/>
    <property type="match status" value="1"/>
</dbReference>
<keyword evidence="5" id="KW-1185">Reference proteome</keyword>
<dbReference type="Gene3D" id="1.10.30.50">
    <property type="match status" value="1"/>
</dbReference>
<name>D6TYK8_KTERA</name>
<reference evidence="4 5" key="1">
    <citation type="journal article" date="2011" name="Stand. Genomic Sci.">
        <title>Non-contiguous finished genome sequence and contextual data of the filamentous soil bacterium Ktedonobacter racemifer type strain (SOSP1-21).</title>
        <authorList>
            <person name="Chang Y.J."/>
            <person name="Land M."/>
            <person name="Hauser L."/>
            <person name="Chertkov O."/>
            <person name="Del Rio T.G."/>
            <person name="Nolan M."/>
            <person name="Copeland A."/>
            <person name="Tice H."/>
            <person name="Cheng J.F."/>
            <person name="Lucas S."/>
            <person name="Han C."/>
            <person name="Goodwin L."/>
            <person name="Pitluck S."/>
            <person name="Ivanova N."/>
            <person name="Ovchinikova G."/>
            <person name="Pati A."/>
            <person name="Chen A."/>
            <person name="Palaniappan K."/>
            <person name="Mavromatis K."/>
            <person name="Liolios K."/>
            <person name="Brettin T."/>
            <person name="Fiebig A."/>
            <person name="Rohde M."/>
            <person name="Abt B."/>
            <person name="Goker M."/>
            <person name="Detter J.C."/>
            <person name="Woyke T."/>
            <person name="Bristow J."/>
            <person name="Eisen J.A."/>
            <person name="Markowitz V."/>
            <person name="Hugenholtz P."/>
            <person name="Kyrpides N.C."/>
            <person name="Klenk H.P."/>
            <person name="Lapidus A."/>
        </authorList>
    </citation>
    <scope>NUCLEOTIDE SEQUENCE [LARGE SCALE GENOMIC DNA]</scope>
    <source>
        <strain evidence="5">DSM 44963</strain>
        <strain evidence="4">SOSP1-21</strain>
    </source>
</reference>
<protein>
    <submittedName>
        <fullName evidence="4">RNA-directed DNA polymerase (Reverse transcriptase)</fullName>
    </submittedName>
</protein>
<dbReference type="RefSeq" id="WP_007917087.1">
    <property type="nucleotide sequence ID" value="NZ_ADVG01000003.1"/>
</dbReference>
<dbReference type="PANTHER" id="PTHR34047:SF10">
    <property type="entry name" value="GROUP II INTRON-ASSOCIATED OPEN READING FRAME"/>
    <property type="match status" value="1"/>
</dbReference>
<dbReference type="Pfam" id="PF00078">
    <property type="entry name" value="RVT_1"/>
    <property type="match status" value="1"/>
</dbReference>
<dbReference type="InterPro" id="IPR013597">
    <property type="entry name" value="Mat_intron_G2"/>
</dbReference>
<feature type="domain" description="Reverse transcriptase" evidence="2">
    <location>
        <begin position="85"/>
        <end position="330"/>
    </location>
</feature>
<keyword evidence="4" id="KW-0695">RNA-directed DNA polymerase</keyword>
<dbReference type="GO" id="GO:0008270">
    <property type="term" value="F:zinc ion binding"/>
    <property type="evidence" value="ECO:0007669"/>
    <property type="project" value="InterPro"/>
</dbReference>
<dbReference type="GO" id="GO:0004519">
    <property type="term" value="F:endonuclease activity"/>
    <property type="evidence" value="ECO:0007669"/>
    <property type="project" value="InterPro"/>
</dbReference>
<dbReference type="InterPro" id="IPR043502">
    <property type="entry name" value="DNA/RNA_pol_sf"/>
</dbReference>
<dbReference type="Proteomes" id="UP000004508">
    <property type="component" value="Unassembled WGS sequence"/>
</dbReference>
<dbReference type="CDD" id="cd01651">
    <property type="entry name" value="RT_G2_intron"/>
    <property type="match status" value="1"/>
</dbReference>
<organism evidence="4 5">
    <name type="scientific">Ktedonobacter racemifer DSM 44963</name>
    <dbReference type="NCBI Taxonomy" id="485913"/>
    <lineage>
        <taxon>Bacteria</taxon>
        <taxon>Bacillati</taxon>
        <taxon>Chloroflexota</taxon>
        <taxon>Ktedonobacteria</taxon>
        <taxon>Ktedonobacterales</taxon>
        <taxon>Ktedonobacteraceae</taxon>
        <taxon>Ktedonobacter</taxon>
    </lineage>
</organism>
<feature type="region of interest" description="Disordered" evidence="1">
    <location>
        <begin position="561"/>
        <end position="603"/>
    </location>
</feature>
<dbReference type="Pfam" id="PF08388">
    <property type="entry name" value="GIIM"/>
    <property type="match status" value="1"/>
</dbReference>
<evidence type="ECO:0000313" key="3">
    <source>
        <dbReference type="EMBL" id="EFH82859.1"/>
    </source>
</evidence>
<dbReference type="eggNOG" id="COG1403">
    <property type="taxonomic scope" value="Bacteria"/>
</dbReference>
<evidence type="ECO:0000313" key="5">
    <source>
        <dbReference type="Proteomes" id="UP000004508"/>
    </source>
</evidence>
<dbReference type="Pfam" id="PF01844">
    <property type="entry name" value="HNH"/>
    <property type="match status" value="1"/>
</dbReference>
<dbReference type="eggNOG" id="COG3344">
    <property type="taxonomic scope" value="Bacteria"/>
</dbReference>
<dbReference type="PROSITE" id="PS50878">
    <property type="entry name" value="RT_POL"/>
    <property type="match status" value="1"/>
</dbReference>
<keyword evidence="4" id="KW-0548">Nucleotidyltransferase</keyword>
<dbReference type="SUPFAM" id="SSF56672">
    <property type="entry name" value="DNA/RNA polymerases"/>
    <property type="match status" value="1"/>
</dbReference>
<dbReference type="NCBIfam" id="TIGR04416">
    <property type="entry name" value="group_II_RT_mat"/>
    <property type="match status" value="1"/>
</dbReference>
<dbReference type="SMART" id="SM00507">
    <property type="entry name" value="HNHc"/>
    <property type="match status" value="1"/>
</dbReference>
<dbReference type="InterPro" id="IPR000477">
    <property type="entry name" value="RT_dom"/>
</dbReference>
<dbReference type="InParanoid" id="D6TYK8"/>